<keyword evidence="2" id="KW-1185">Reference proteome</keyword>
<accession>A0ABQ0QHK9</accession>
<evidence type="ECO:0000313" key="2">
    <source>
        <dbReference type="Proteomes" id="UP001062443"/>
    </source>
</evidence>
<protein>
    <submittedName>
        <fullName evidence="1">Uncharacterized protein</fullName>
    </submittedName>
</protein>
<evidence type="ECO:0000313" key="1">
    <source>
        <dbReference type="EMBL" id="GBR45042.1"/>
    </source>
</evidence>
<dbReference type="Proteomes" id="UP001062443">
    <property type="component" value="Unassembled WGS sequence"/>
</dbReference>
<gene>
    <name evidence="1" type="ORF">AA106556_0632</name>
</gene>
<dbReference type="EMBL" id="BAQB01000005">
    <property type="protein sequence ID" value="GBR45042.1"/>
    <property type="molecule type" value="Genomic_DNA"/>
</dbReference>
<organism evidence="1 2">
    <name type="scientific">Neokomagataea tanensis NBRC 106556</name>
    <dbReference type="NCBI Taxonomy" id="1223519"/>
    <lineage>
        <taxon>Bacteria</taxon>
        <taxon>Pseudomonadati</taxon>
        <taxon>Pseudomonadota</taxon>
        <taxon>Alphaproteobacteria</taxon>
        <taxon>Acetobacterales</taxon>
        <taxon>Acetobacteraceae</taxon>
        <taxon>Neokomagataea</taxon>
    </lineage>
</organism>
<sequence length="102" mass="12051">MFFSSWVEEVYTLVRALSDMRSFRGILDFNPEARFFSLFTCDGASKMEQELCSERNKRIMQAIKEDDLDNYLSTYPLDYSMVEYVQNRKFNPIMLHGLKAIP</sequence>
<comment type="caution">
    <text evidence="1">The sequence shown here is derived from an EMBL/GenBank/DDBJ whole genome shotgun (WGS) entry which is preliminary data.</text>
</comment>
<proteinExistence type="predicted"/>
<reference evidence="1" key="1">
    <citation type="submission" date="2013-04" db="EMBL/GenBank/DDBJ databases">
        <title>The genome sequencing project of 58 acetic acid bacteria.</title>
        <authorList>
            <person name="Okamoto-Kainuma A."/>
            <person name="Ishikawa M."/>
            <person name="Umino S."/>
            <person name="Koizumi Y."/>
            <person name="Shiwa Y."/>
            <person name="Yoshikawa H."/>
            <person name="Matsutani M."/>
            <person name="Matsushita K."/>
        </authorList>
    </citation>
    <scope>NUCLEOTIDE SEQUENCE</scope>
    <source>
        <strain evidence="1">NBRC 106556</strain>
    </source>
</reference>
<name>A0ABQ0QHK9_9PROT</name>